<proteinExistence type="predicted"/>
<name>A0ACB9GJV9_9ASTR</name>
<reference evidence="1 2" key="2">
    <citation type="journal article" date="2022" name="Mol. Ecol. Resour.">
        <title>The genomes of chicory, endive, great burdock and yacon provide insights into Asteraceae paleo-polyploidization history and plant inulin production.</title>
        <authorList>
            <person name="Fan W."/>
            <person name="Wang S."/>
            <person name="Wang H."/>
            <person name="Wang A."/>
            <person name="Jiang F."/>
            <person name="Liu H."/>
            <person name="Zhao H."/>
            <person name="Xu D."/>
            <person name="Zhang Y."/>
        </authorList>
    </citation>
    <scope>NUCLEOTIDE SEQUENCE [LARGE SCALE GENOMIC DNA]</scope>
    <source>
        <strain evidence="2">cv. Yunnan</strain>
        <tissue evidence="1">Leaves</tissue>
    </source>
</reference>
<accession>A0ACB9GJV9</accession>
<evidence type="ECO:0000313" key="2">
    <source>
        <dbReference type="Proteomes" id="UP001056120"/>
    </source>
</evidence>
<keyword evidence="2" id="KW-1185">Reference proteome</keyword>
<gene>
    <name evidence="1" type="ORF">L1987_42449</name>
</gene>
<evidence type="ECO:0000313" key="1">
    <source>
        <dbReference type="EMBL" id="KAI3783370.1"/>
    </source>
</evidence>
<protein>
    <submittedName>
        <fullName evidence="1">Uncharacterized protein</fullName>
    </submittedName>
</protein>
<reference evidence="2" key="1">
    <citation type="journal article" date="2022" name="Mol. Ecol. Resour.">
        <title>The genomes of chicory, endive, great burdock and yacon provide insights into Asteraceae palaeo-polyploidization history and plant inulin production.</title>
        <authorList>
            <person name="Fan W."/>
            <person name="Wang S."/>
            <person name="Wang H."/>
            <person name="Wang A."/>
            <person name="Jiang F."/>
            <person name="Liu H."/>
            <person name="Zhao H."/>
            <person name="Xu D."/>
            <person name="Zhang Y."/>
        </authorList>
    </citation>
    <scope>NUCLEOTIDE SEQUENCE [LARGE SCALE GENOMIC DNA]</scope>
    <source>
        <strain evidence="2">cv. Yunnan</strain>
    </source>
</reference>
<dbReference type="EMBL" id="CM042031">
    <property type="protein sequence ID" value="KAI3783370.1"/>
    <property type="molecule type" value="Genomic_DNA"/>
</dbReference>
<dbReference type="Proteomes" id="UP001056120">
    <property type="component" value="Linkage Group LG14"/>
</dbReference>
<comment type="caution">
    <text evidence="1">The sequence shown here is derived from an EMBL/GenBank/DDBJ whole genome shotgun (WGS) entry which is preliminary data.</text>
</comment>
<sequence>MEAVIARMLCIAGNVQYTIHKAFGSNEHSRKGSVEKPFATTDYYTAIQRSFLPLLKLSSRARIAAMFLRPTRLCNSGTRKSDYCLRDSANQTLDKTRSQHRRVFSTSNDHGSRFWSLCEPRNNQKLQ</sequence>
<organism evidence="1 2">
    <name type="scientific">Smallanthus sonchifolius</name>
    <dbReference type="NCBI Taxonomy" id="185202"/>
    <lineage>
        <taxon>Eukaryota</taxon>
        <taxon>Viridiplantae</taxon>
        <taxon>Streptophyta</taxon>
        <taxon>Embryophyta</taxon>
        <taxon>Tracheophyta</taxon>
        <taxon>Spermatophyta</taxon>
        <taxon>Magnoliopsida</taxon>
        <taxon>eudicotyledons</taxon>
        <taxon>Gunneridae</taxon>
        <taxon>Pentapetalae</taxon>
        <taxon>asterids</taxon>
        <taxon>campanulids</taxon>
        <taxon>Asterales</taxon>
        <taxon>Asteraceae</taxon>
        <taxon>Asteroideae</taxon>
        <taxon>Heliantheae alliance</taxon>
        <taxon>Millerieae</taxon>
        <taxon>Smallanthus</taxon>
    </lineage>
</organism>